<dbReference type="STRING" id="157072.A0A024THB4"/>
<dbReference type="PANTHER" id="PTHR45871">
    <property type="entry name" value="N-ACETYLGLUCOSAMINYL-PHOSPHATIDYLINOSITOL BIOSYNTHETIC PROTEIN"/>
    <property type="match status" value="1"/>
</dbReference>
<dbReference type="RefSeq" id="XP_008878517.1">
    <property type="nucleotide sequence ID" value="XM_008880295.1"/>
</dbReference>
<feature type="domain" description="PIGA GPI anchor biosynthesis" evidence="10">
    <location>
        <begin position="61"/>
        <end position="147"/>
    </location>
</feature>
<evidence type="ECO:0000256" key="6">
    <source>
        <dbReference type="ARBA" id="ARBA00032160"/>
    </source>
</evidence>
<dbReference type="EMBL" id="KI913997">
    <property type="protein sequence ID" value="ETV92747.1"/>
    <property type="molecule type" value="Genomic_DNA"/>
</dbReference>
<dbReference type="GO" id="GO:0006506">
    <property type="term" value="P:GPI anchor biosynthetic process"/>
    <property type="evidence" value="ECO:0007669"/>
    <property type="project" value="UniProtKB-UniPathway"/>
</dbReference>
<dbReference type="GeneID" id="20090028"/>
<evidence type="ECO:0000256" key="7">
    <source>
        <dbReference type="SAM" id="MobiDB-lite"/>
    </source>
</evidence>
<dbReference type="AlphaFoldDB" id="A0A024THB4"/>
<dbReference type="Gene3D" id="3.40.50.2000">
    <property type="entry name" value="Glycogen Phosphorylase B"/>
    <property type="match status" value="2"/>
</dbReference>
<dbReference type="PANTHER" id="PTHR45871:SF1">
    <property type="entry name" value="PHOSPHATIDYLINOSITOL N-ACETYLGLUCOSAMINYLTRANSFERASE SUBUNIT A"/>
    <property type="match status" value="1"/>
</dbReference>
<dbReference type="OrthoDB" id="734129at2759"/>
<evidence type="ECO:0000259" key="9">
    <source>
        <dbReference type="Pfam" id="PF00534"/>
    </source>
</evidence>
<proteinExistence type="predicted"/>
<dbReference type="FunFam" id="3.40.50.2000:FF:000093">
    <property type="entry name" value="UDP-GlcNAc:PI a1-6 GlcNAc-transferase"/>
    <property type="match status" value="1"/>
</dbReference>
<dbReference type="CDD" id="cd03796">
    <property type="entry name" value="GT4_PIG-A-like"/>
    <property type="match status" value="1"/>
</dbReference>
<evidence type="ECO:0000256" key="3">
    <source>
        <dbReference type="ARBA" id="ARBA00022502"/>
    </source>
</evidence>
<dbReference type="InterPro" id="IPR013234">
    <property type="entry name" value="PIGA_GPI_anchor_biosynthesis"/>
</dbReference>
<feature type="region of interest" description="Disordered" evidence="7">
    <location>
        <begin position="457"/>
        <end position="482"/>
    </location>
</feature>
<dbReference type="Pfam" id="PF08288">
    <property type="entry name" value="PIGA"/>
    <property type="match status" value="1"/>
</dbReference>
<dbReference type="FunFam" id="3.40.50.2000:FF:000188">
    <property type="entry name" value="Phosphatidylinositol N-acetylglucosaminyltransferase gpi3 subunit"/>
    <property type="match status" value="1"/>
</dbReference>
<dbReference type="eggNOG" id="KOG1111">
    <property type="taxonomic scope" value="Eukaryota"/>
</dbReference>
<keyword evidence="5" id="KW-0808">Transferase</keyword>
<gene>
    <name evidence="11" type="ORF">H310_12978</name>
</gene>
<dbReference type="EC" id="2.4.1.198" evidence="2"/>
<dbReference type="SUPFAM" id="SSF53756">
    <property type="entry name" value="UDP-Glycosyltransferase/glycogen phosphorylase"/>
    <property type="match status" value="1"/>
</dbReference>
<comment type="pathway">
    <text evidence="1">Glycolipid biosynthesis; glycosylphosphatidylinositol-anchor biosynthesis.</text>
</comment>
<evidence type="ECO:0000256" key="4">
    <source>
        <dbReference type="ARBA" id="ARBA00022676"/>
    </source>
</evidence>
<keyword evidence="8" id="KW-0472">Membrane</keyword>
<protein>
    <recommendedName>
        <fullName evidence="2">phosphatidylinositol N-acetylglucosaminyltransferase</fullName>
        <ecNumber evidence="2">2.4.1.198</ecNumber>
    </recommendedName>
    <alternativeName>
        <fullName evidence="6">GlcNAc-PI synthesis protein</fullName>
    </alternativeName>
</protein>
<feature type="domain" description="Glycosyl transferase family 1" evidence="9">
    <location>
        <begin position="220"/>
        <end position="356"/>
    </location>
</feature>
<evidence type="ECO:0000259" key="10">
    <source>
        <dbReference type="Pfam" id="PF08288"/>
    </source>
</evidence>
<dbReference type="GO" id="GO:0017176">
    <property type="term" value="F:phosphatidylinositol N-acetylglucosaminyltransferase activity"/>
    <property type="evidence" value="ECO:0007669"/>
    <property type="project" value="UniProtKB-EC"/>
</dbReference>
<organism evidence="11">
    <name type="scientific">Aphanomyces invadans</name>
    <dbReference type="NCBI Taxonomy" id="157072"/>
    <lineage>
        <taxon>Eukaryota</taxon>
        <taxon>Sar</taxon>
        <taxon>Stramenopiles</taxon>
        <taxon>Oomycota</taxon>
        <taxon>Saprolegniomycetes</taxon>
        <taxon>Saprolegniales</taxon>
        <taxon>Verrucalvaceae</taxon>
        <taxon>Aphanomyces</taxon>
    </lineage>
</organism>
<dbReference type="VEuPathDB" id="FungiDB:H310_12978"/>
<dbReference type="GO" id="GO:0000506">
    <property type="term" value="C:glycosylphosphatidylinositol-N-acetylglucosaminyltransferase (GPI-GnT) complex"/>
    <property type="evidence" value="ECO:0007669"/>
    <property type="project" value="InterPro"/>
</dbReference>
<evidence type="ECO:0000256" key="5">
    <source>
        <dbReference type="ARBA" id="ARBA00022679"/>
    </source>
</evidence>
<evidence type="ECO:0000313" key="11">
    <source>
        <dbReference type="EMBL" id="ETV92747.1"/>
    </source>
</evidence>
<sequence>MYESGGNADSSSTEPMRIAMCCDFFYPRLGGVEMHIWSLSQCLLRRGHKVIVITHQTDGPDKRQGIRYMTNNLKVYYLPLVPMVDNVTLPTFTAGFGLFRTVLIRERIQIVHGHQATSAFMHECILQAKTMGYKAIYTDHSLFGFADAASIHLNKVMKFTLSDIDHAICVSHTCKENLVLRASLDPSIVSTIPNAVDASKFTPSTTSATTPSPPLDPLRDPITVVIISRLVYRKGIDLVGKTIELVCARCPNVKFLIGGDGNKRLLLEEMREKCQLHDRVTLWGAVPHEQVRHVLNQGHIFLNSSLTESFCIAILEAAACGLFVVSTRVGGVPEVLPPDMIRFSKDITPEDLADAVVESIPLLAKVDKQNFHNRVEKMYNWYDVAERTERVYRNVVQLPTPPLIHRFRKYYGMGPVAGILGCTIAACLFLYLQYLEWLKPSTDIEVALDIPSTDWTDRERRHHPKTSTLHETKHAVVETSQR</sequence>
<evidence type="ECO:0000256" key="1">
    <source>
        <dbReference type="ARBA" id="ARBA00004687"/>
    </source>
</evidence>
<keyword evidence="8" id="KW-1133">Transmembrane helix</keyword>
<reference evidence="11" key="1">
    <citation type="submission" date="2013-12" db="EMBL/GenBank/DDBJ databases">
        <title>The Genome Sequence of Aphanomyces invadans NJM9701.</title>
        <authorList>
            <consortium name="The Broad Institute Genomics Platform"/>
            <person name="Russ C."/>
            <person name="Tyler B."/>
            <person name="van West P."/>
            <person name="Dieguez-Uribeondo J."/>
            <person name="Young S.K."/>
            <person name="Zeng Q."/>
            <person name="Gargeya S."/>
            <person name="Fitzgerald M."/>
            <person name="Abouelleil A."/>
            <person name="Alvarado L."/>
            <person name="Chapman S.B."/>
            <person name="Gainer-Dewar J."/>
            <person name="Goldberg J."/>
            <person name="Griggs A."/>
            <person name="Gujja S."/>
            <person name="Hansen M."/>
            <person name="Howarth C."/>
            <person name="Imamovic A."/>
            <person name="Ireland A."/>
            <person name="Larimer J."/>
            <person name="McCowan C."/>
            <person name="Murphy C."/>
            <person name="Pearson M."/>
            <person name="Poon T.W."/>
            <person name="Priest M."/>
            <person name="Roberts A."/>
            <person name="Saif S."/>
            <person name="Shea T."/>
            <person name="Sykes S."/>
            <person name="Wortman J."/>
            <person name="Nusbaum C."/>
            <person name="Birren B."/>
        </authorList>
    </citation>
    <scope>NUCLEOTIDE SEQUENCE [LARGE SCALE GENOMIC DNA]</scope>
    <source>
        <strain evidence="11">NJM9701</strain>
    </source>
</reference>
<evidence type="ECO:0000256" key="8">
    <source>
        <dbReference type="SAM" id="Phobius"/>
    </source>
</evidence>
<dbReference type="InterPro" id="IPR001296">
    <property type="entry name" value="Glyco_trans_1"/>
</dbReference>
<evidence type="ECO:0000256" key="2">
    <source>
        <dbReference type="ARBA" id="ARBA00012420"/>
    </source>
</evidence>
<dbReference type="UniPathway" id="UPA00196"/>
<feature type="compositionally biased region" description="Basic and acidic residues" evidence="7">
    <location>
        <begin position="468"/>
        <end position="482"/>
    </location>
</feature>
<accession>A0A024THB4</accession>
<keyword evidence="4" id="KW-0328">Glycosyltransferase</keyword>
<feature type="transmembrane region" description="Helical" evidence="8">
    <location>
        <begin position="410"/>
        <end position="432"/>
    </location>
</feature>
<keyword evidence="3" id="KW-0337">GPI-anchor biosynthesis</keyword>
<name>A0A024THB4_9STRA</name>
<dbReference type="Pfam" id="PF00534">
    <property type="entry name" value="Glycos_transf_1"/>
    <property type="match status" value="1"/>
</dbReference>
<keyword evidence="8" id="KW-0812">Transmembrane</keyword>
<dbReference type="InterPro" id="IPR039507">
    <property type="entry name" value="PIG-A/GPI3"/>
</dbReference>